<dbReference type="EMBL" id="AEXO01000095">
    <property type="protein sequence ID" value="EGC85624.1"/>
    <property type="molecule type" value="Genomic_DNA"/>
</dbReference>
<evidence type="ECO:0000313" key="2">
    <source>
        <dbReference type="Proteomes" id="UP000003155"/>
    </source>
</evidence>
<dbReference type="Proteomes" id="UP000003155">
    <property type="component" value="Unassembled WGS sequence"/>
</dbReference>
<sequence length="43" mass="4477">MTARTLTICCPNGDSLRPKKSCAGAAYPGREACFSEGNAELSV</sequence>
<evidence type="ECO:0000313" key="1">
    <source>
        <dbReference type="EMBL" id="EGC85624.1"/>
    </source>
</evidence>
<protein>
    <submittedName>
        <fullName evidence="1">Uncharacterized protein</fullName>
    </submittedName>
</protein>
<reference evidence="1 2" key="1">
    <citation type="submission" date="2011-02" db="EMBL/GenBank/DDBJ databases">
        <authorList>
            <person name="Durkin A.S."/>
            <person name="Madupu R."/>
            <person name="Torralba M."/>
            <person name="Gillis M."/>
            <person name="Methe B."/>
            <person name="Sutton G."/>
            <person name="Nelson K.E."/>
        </authorList>
    </citation>
    <scope>NUCLEOTIDE SEQUENCE [LARGE SCALE GENOMIC DNA]</scope>
    <source>
        <strain evidence="1 2">CRIS 18C-A</strain>
    </source>
</reference>
<gene>
    <name evidence="1" type="ORF">HMPREF9303_2591</name>
</gene>
<accession>F0H8U1</accession>
<dbReference type="AlphaFoldDB" id="F0H8U1"/>
<comment type="caution">
    <text evidence="1">The sequence shown here is derived from an EMBL/GenBank/DDBJ whole genome shotgun (WGS) entry which is preliminary data.</text>
</comment>
<name>F0H8U1_9BACT</name>
<keyword evidence="2" id="KW-1185">Reference proteome</keyword>
<organism evidence="1 2">
    <name type="scientific">Prevotella denticola CRIS 18C-A</name>
    <dbReference type="NCBI Taxonomy" id="944557"/>
    <lineage>
        <taxon>Bacteria</taxon>
        <taxon>Pseudomonadati</taxon>
        <taxon>Bacteroidota</taxon>
        <taxon>Bacteroidia</taxon>
        <taxon>Bacteroidales</taxon>
        <taxon>Prevotellaceae</taxon>
        <taxon>Prevotella</taxon>
    </lineage>
</organism>
<proteinExistence type="predicted"/>